<reference evidence="1" key="1">
    <citation type="journal article" date="2011" name="PLoS Biol.">
        <title>Gene gain and loss during evolution of obligate parasitism in the white rust pathogen of Arabidopsis thaliana.</title>
        <authorList>
            <person name="Kemen E."/>
            <person name="Gardiner A."/>
            <person name="Schultz-Larsen T."/>
            <person name="Kemen A.C."/>
            <person name="Balmuth A.L."/>
            <person name="Robert-Seilaniantz A."/>
            <person name="Bailey K."/>
            <person name="Holub E."/>
            <person name="Studholme D.J."/>
            <person name="Maclean D."/>
            <person name="Jones J.D."/>
        </authorList>
    </citation>
    <scope>NUCLEOTIDE SEQUENCE</scope>
</reference>
<accession>F0WQL5</accession>
<name>F0WQL5_9STRA</name>
<organism evidence="1">
    <name type="scientific">Albugo laibachii Nc14</name>
    <dbReference type="NCBI Taxonomy" id="890382"/>
    <lineage>
        <taxon>Eukaryota</taxon>
        <taxon>Sar</taxon>
        <taxon>Stramenopiles</taxon>
        <taxon>Oomycota</taxon>
        <taxon>Peronosporomycetes</taxon>
        <taxon>Albuginales</taxon>
        <taxon>Albuginaceae</taxon>
        <taxon>Albugo</taxon>
    </lineage>
</organism>
<proteinExistence type="predicted"/>
<gene>
    <name evidence="1" type="primary">AlNc14C201G8682</name>
    <name evidence="1" type="ORF">ALNC14_097680</name>
</gene>
<reference evidence="1" key="2">
    <citation type="submission" date="2011-02" db="EMBL/GenBank/DDBJ databases">
        <authorList>
            <person name="MacLean D."/>
        </authorList>
    </citation>
    <scope>NUCLEOTIDE SEQUENCE</scope>
</reference>
<protein>
    <submittedName>
        <fullName evidence="1">AlNc14C201G8682 protein</fullName>
    </submittedName>
</protein>
<sequence length="86" mass="9906">MVVLDRLQPVDDKALTFLIRLFKTDRISLIRSFALKIVELSTSSNTASWTPPKLLMWLLLITFFNGWNKNMCHNRAITKTLTLPVS</sequence>
<evidence type="ECO:0000313" key="1">
    <source>
        <dbReference type="EMBL" id="CCA23624.1"/>
    </source>
</evidence>
<dbReference type="HOGENOM" id="CLU_2502609_0_0_1"/>
<dbReference type="EMBL" id="FR824246">
    <property type="protein sequence ID" value="CCA23624.1"/>
    <property type="molecule type" value="Genomic_DNA"/>
</dbReference>
<dbReference type="AlphaFoldDB" id="F0WQL5"/>